<sequence length="45" mass="5403">MNVWSVNIECPFKEYSSRSPMTLQVDSRFFHVSNKQHYGKILEIR</sequence>
<comment type="caution">
    <text evidence="1">The sequence shown here is derived from an EMBL/GenBank/DDBJ whole genome shotgun (WGS) entry which is preliminary data.</text>
</comment>
<dbReference type="Proteomes" id="UP000091857">
    <property type="component" value="Chromosome 6"/>
</dbReference>
<dbReference type="EMBL" id="CM004392">
    <property type="protein sequence ID" value="KAG8652250.1"/>
    <property type="molecule type" value="Genomic_DNA"/>
</dbReference>
<keyword evidence="2" id="KW-1185">Reference proteome</keyword>
<name>A0ACB7HJU1_MANES</name>
<gene>
    <name evidence="1" type="ORF">MANES_06G068750v8</name>
</gene>
<proteinExistence type="predicted"/>
<evidence type="ECO:0000313" key="1">
    <source>
        <dbReference type="EMBL" id="KAG8652250.1"/>
    </source>
</evidence>
<protein>
    <submittedName>
        <fullName evidence="1">Uncharacterized protein</fullName>
    </submittedName>
</protein>
<evidence type="ECO:0000313" key="2">
    <source>
        <dbReference type="Proteomes" id="UP000091857"/>
    </source>
</evidence>
<accession>A0ACB7HJU1</accession>
<organism evidence="1 2">
    <name type="scientific">Manihot esculenta</name>
    <name type="common">Cassava</name>
    <name type="synonym">Jatropha manihot</name>
    <dbReference type="NCBI Taxonomy" id="3983"/>
    <lineage>
        <taxon>Eukaryota</taxon>
        <taxon>Viridiplantae</taxon>
        <taxon>Streptophyta</taxon>
        <taxon>Embryophyta</taxon>
        <taxon>Tracheophyta</taxon>
        <taxon>Spermatophyta</taxon>
        <taxon>Magnoliopsida</taxon>
        <taxon>eudicotyledons</taxon>
        <taxon>Gunneridae</taxon>
        <taxon>Pentapetalae</taxon>
        <taxon>rosids</taxon>
        <taxon>fabids</taxon>
        <taxon>Malpighiales</taxon>
        <taxon>Euphorbiaceae</taxon>
        <taxon>Crotonoideae</taxon>
        <taxon>Manihoteae</taxon>
        <taxon>Manihot</taxon>
    </lineage>
</organism>
<reference evidence="2" key="1">
    <citation type="journal article" date="2016" name="Nat. Biotechnol.">
        <title>Sequencing wild and cultivated cassava and related species reveals extensive interspecific hybridization and genetic diversity.</title>
        <authorList>
            <person name="Bredeson J.V."/>
            <person name="Lyons J.B."/>
            <person name="Prochnik S.E."/>
            <person name="Wu G.A."/>
            <person name="Ha C.M."/>
            <person name="Edsinger-Gonzales E."/>
            <person name="Grimwood J."/>
            <person name="Schmutz J."/>
            <person name="Rabbi I.Y."/>
            <person name="Egesi C."/>
            <person name="Nauluvula P."/>
            <person name="Lebot V."/>
            <person name="Ndunguru J."/>
            <person name="Mkamilo G."/>
            <person name="Bart R.S."/>
            <person name="Setter T.L."/>
            <person name="Gleadow R.M."/>
            <person name="Kulakow P."/>
            <person name="Ferguson M.E."/>
            <person name="Rounsley S."/>
            <person name="Rokhsar D.S."/>
        </authorList>
    </citation>
    <scope>NUCLEOTIDE SEQUENCE [LARGE SCALE GENOMIC DNA]</scope>
    <source>
        <strain evidence="2">cv. AM560-2</strain>
    </source>
</reference>